<dbReference type="Proteomes" id="UP000316609">
    <property type="component" value="Unassembled WGS sequence"/>
</dbReference>
<evidence type="ECO:0000256" key="10">
    <source>
        <dbReference type="ARBA" id="ARBA00049209"/>
    </source>
</evidence>
<comment type="catalytic activity">
    <reaction evidence="12">
        <text>(6R)-NADHX = (6S)-NADHX</text>
        <dbReference type="Rhea" id="RHEA:32215"/>
        <dbReference type="ChEBI" id="CHEBI:64074"/>
        <dbReference type="ChEBI" id="CHEBI:64075"/>
        <dbReference type="EC" id="5.1.99.6"/>
    </reaction>
</comment>
<dbReference type="InterPro" id="IPR000631">
    <property type="entry name" value="CARKD"/>
</dbReference>
<name>A0A538TKM7_UNCEI</name>
<evidence type="ECO:0000256" key="6">
    <source>
        <dbReference type="ARBA" id="ARBA00023027"/>
    </source>
</evidence>
<evidence type="ECO:0000256" key="1">
    <source>
        <dbReference type="ARBA" id="ARBA00006001"/>
    </source>
</evidence>
<dbReference type="GO" id="GO:0110051">
    <property type="term" value="P:metabolite repair"/>
    <property type="evidence" value="ECO:0007669"/>
    <property type="project" value="TreeGrafter"/>
</dbReference>
<dbReference type="Gene3D" id="3.40.50.10260">
    <property type="entry name" value="YjeF N-terminal domain"/>
    <property type="match status" value="1"/>
</dbReference>
<comment type="function">
    <text evidence="8">Bifunctional enzyme that catalyzes the epimerization of the S- and R-forms of NAD(P)HX and the dehydration of the S-form of NAD(P)HX at the expense of ADP, which is converted to AMP. This allows the repair of both epimers of NAD(P)HX, a damaged form of NAD(P)H that is a result of enzymatic or heat-dependent hydration.</text>
</comment>
<reference evidence="16 17" key="1">
    <citation type="journal article" date="2019" name="Nat. Microbiol.">
        <title>Mediterranean grassland soil C-N compound turnover is dependent on rainfall and depth, and is mediated by genomically divergent microorganisms.</title>
        <authorList>
            <person name="Diamond S."/>
            <person name="Andeer P.F."/>
            <person name="Li Z."/>
            <person name="Crits-Christoph A."/>
            <person name="Burstein D."/>
            <person name="Anantharaman K."/>
            <person name="Lane K.R."/>
            <person name="Thomas B.C."/>
            <person name="Pan C."/>
            <person name="Northen T.R."/>
            <person name="Banfield J.F."/>
        </authorList>
    </citation>
    <scope>NUCLEOTIDE SEQUENCE [LARGE SCALE GENOMIC DNA]</scope>
    <source>
        <strain evidence="16">WS_8</strain>
    </source>
</reference>
<dbReference type="GO" id="GO:0052855">
    <property type="term" value="F:ADP-dependent NAD(P)H-hydrate dehydratase activity"/>
    <property type="evidence" value="ECO:0007669"/>
    <property type="project" value="UniProtKB-UniRule"/>
</dbReference>
<sequence>MATFTFTSSTCSTRRFCRASRSTRSSGPPRSSAASRSASTPSRRRSRSCSTSRSSRPTQTCSRGSSAIPPTRPDSSRTSIPKPAPAAGAAEAGAPHLHPPMLLVTAEEMRRLDRATIEGGHASGETLMERAGAGVVEAMERRFGTQLGMRVLVLCGPGNNGGDGFVAARHLKARGADVQAVLLGDPSRVAGDARANLERLAACDLVPIAVATEADLERVLANRDQWDFALDALLGTGARGLPEGIVAAGVQALRSLDDAGTRVVAVDLPTGVNADTGTVARRAVRADLTVTFGAPKRGQFLFPGRAFVGSLEVVDLGLAMDVAGAFPVSLATATDMAALLPARDPRAHKGSVGRVLVIGGSAGLTGAVALAARAASRAGAGYVQAAVPRSLGDVLEVKLTEEMTFLEPLLARIAAADVVTLGSGLSRHGEAAELARRVARETERRLVIDADGLNAFEGHGERLRELRVERVLTPHLGEMHRLCGIDPAALEARRIDAAREWAERWGSVLVLKGAPTVTVSAKGIATVNPTGNPGMATAGTGDVLTGTIAALLAQGLSCYDAARLGVYVHGMAGDIAAGEKGQLGLTASDLLEALPTALLALTRLRAESPAPQPAPTQPPARSQRAEVR</sequence>
<feature type="binding site" evidence="11">
    <location>
        <position position="424"/>
    </location>
    <ligand>
        <name>(6S)-NADPHX</name>
        <dbReference type="ChEBI" id="CHEBI:64076"/>
    </ligand>
</feature>
<dbReference type="EC" id="4.2.1.136" evidence="11"/>
<comment type="function">
    <text evidence="12">Catalyzes the epimerization of the S- and R-forms of NAD(P)HX, a damaged form of NAD(P)H that is a result of enzymatic or heat-dependent hydration. This is a prerequisite for the S-specific NAD(P)H-hydrate dehydratase to allow the repair of both epimers of NAD(P)HX.</text>
</comment>
<feature type="binding site" evidence="11">
    <location>
        <position position="541"/>
    </location>
    <ligand>
        <name>AMP</name>
        <dbReference type="ChEBI" id="CHEBI:456215"/>
    </ligand>
</feature>
<comment type="caution">
    <text evidence="12">Lacks conserved residue(s) required for the propagation of feature annotation.</text>
</comment>
<comment type="subunit">
    <text evidence="11">Homotetramer.</text>
</comment>
<dbReference type="GO" id="GO:0005524">
    <property type="term" value="F:ATP binding"/>
    <property type="evidence" value="ECO:0007669"/>
    <property type="project" value="UniProtKB-KW"/>
</dbReference>
<comment type="caution">
    <text evidence="16">The sequence shown here is derived from an EMBL/GenBank/DDBJ whole genome shotgun (WGS) entry which is preliminary data.</text>
</comment>
<evidence type="ECO:0000256" key="12">
    <source>
        <dbReference type="HAMAP-Rule" id="MF_01966"/>
    </source>
</evidence>
<dbReference type="SUPFAM" id="SSF64153">
    <property type="entry name" value="YjeF N-terminal domain-like"/>
    <property type="match status" value="1"/>
</dbReference>
<comment type="similarity">
    <text evidence="2">In the C-terminal section; belongs to the NnrD/CARKD family.</text>
</comment>
<dbReference type="EC" id="5.1.99.6" evidence="12"/>
<feature type="compositionally biased region" description="Low complexity" evidence="13">
    <location>
        <begin position="85"/>
        <end position="96"/>
    </location>
</feature>
<comment type="similarity">
    <text evidence="12">Belongs to the NnrE/AIBP family.</text>
</comment>
<keyword evidence="12" id="KW-0479">Metal-binding</keyword>
<feature type="binding site" evidence="12">
    <location>
        <position position="160"/>
    </location>
    <ligand>
        <name>K(+)</name>
        <dbReference type="ChEBI" id="CHEBI:29103"/>
    </ligand>
</feature>
<feature type="binding site" evidence="11">
    <location>
        <position position="367"/>
    </location>
    <ligand>
        <name>(6S)-NADPHX</name>
        <dbReference type="ChEBI" id="CHEBI:64076"/>
    </ligand>
</feature>
<dbReference type="PANTHER" id="PTHR12592">
    <property type="entry name" value="ATP-DEPENDENT (S)-NAD(P)H-HYDRATE DEHYDRATASE FAMILY MEMBER"/>
    <property type="match status" value="1"/>
</dbReference>
<dbReference type="GO" id="GO:0046872">
    <property type="term" value="F:metal ion binding"/>
    <property type="evidence" value="ECO:0007669"/>
    <property type="project" value="UniProtKB-KW"/>
</dbReference>
<keyword evidence="12" id="KW-0413">Isomerase</keyword>
<accession>A0A538TKM7</accession>
<protein>
    <recommendedName>
        <fullName evidence="11 12">Multifunctional fusion protein</fullName>
    </recommendedName>
    <domain>
        <recommendedName>
            <fullName evidence="11">ADP-dependent (S)-NAD(P)H-hydrate dehydratase</fullName>
            <ecNumber evidence="11">4.2.1.136</ecNumber>
        </recommendedName>
        <alternativeName>
            <fullName evidence="11">ADP-dependent NAD(P)HX dehydratase</fullName>
        </alternativeName>
    </domain>
    <domain>
        <recommendedName>
            <fullName evidence="12">NAD(P)H-hydrate epimerase</fullName>
            <ecNumber evidence="12">5.1.99.6</ecNumber>
        </recommendedName>
        <alternativeName>
            <fullName evidence="12">NAD(P)HX epimerase</fullName>
        </alternativeName>
    </domain>
</protein>
<comment type="similarity">
    <text evidence="1">In the N-terminal section; belongs to the NnrE/AIBP family.</text>
</comment>
<keyword evidence="5 11" id="KW-0521">NADP</keyword>
<feature type="binding site" evidence="12">
    <location>
        <begin position="235"/>
        <end position="241"/>
    </location>
    <ligand>
        <name>(6S)-NADPHX</name>
        <dbReference type="ChEBI" id="CHEBI:64076"/>
    </ligand>
</feature>
<comment type="catalytic activity">
    <reaction evidence="9 11">
        <text>(6S)-NADHX + ADP = AMP + phosphate + NADH + H(+)</text>
        <dbReference type="Rhea" id="RHEA:32223"/>
        <dbReference type="ChEBI" id="CHEBI:15378"/>
        <dbReference type="ChEBI" id="CHEBI:43474"/>
        <dbReference type="ChEBI" id="CHEBI:57945"/>
        <dbReference type="ChEBI" id="CHEBI:64074"/>
        <dbReference type="ChEBI" id="CHEBI:456215"/>
        <dbReference type="ChEBI" id="CHEBI:456216"/>
        <dbReference type="EC" id="4.2.1.136"/>
    </reaction>
</comment>
<comment type="cofactor">
    <cofactor evidence="12">
        <name>K(+)</name>
        <dbReference type="ChEBI" id="CHEBI:29103"/>
    </cofactor>
    <text evidence="12">Binds 1 potassium ion per subunit.</text>
</comment>
<evidence type="ECO:0000259" key="15">
    <source>
        <dbReference type="PROSITE" id="PS51385"/>
    </source>
</evidence>
<dbReference type="Pfam" id="PF03853">
    <property type="entry name" value="YjeF_N"/>
    <property type="match status" value="1"/>
</dbReference>
<keyword evidence="7 11" id="KW-0456">Lyase</keyword>
<dbReference type="HAMAP" id="MF_01966">
    <property type="entry name" value="NADHX_epimerase"/>
    <property type="match status" value="1"/>
</dbReference>
<feature type="compositionally biased region" description="Low complexity" evidence="13">
    <location>
        <begin position="48"/>
        <end position="63"/>
    </location>
</feature>
<dbReference type="GO" id="GO:0046496">
    <property type="term" value="P:nicotinamide nucleotide metabolic process"/>
    <property type="evidence" value="ECO:0007669"/>
    <property type="project" value="UniProtKB-UniRule"/>
</dbReference>
<dbReference type="SUPFAM" id="SSF53613">
    <property type="entry name" value="Ribokinase-like"/>
    <property type="match status" value="1"/>
</dbReference>
<dbReference type="Gene3D" id="3.40.1190.20">
    <property type="match status" value="1"/>
</dbReference>
<dbReference type="PROSITE" id="PS01050">
    <property type="entry name" value="YJEF_C_2"/>
    <property type="match status" value="1"/>
</dbReference>
<dbReference type="NCBIfam" id="TIGR00196">
    <property type="entry name" value="yjeF_cterm"/>
    <property type="match status" value="1"/>
</dbReference>
<dbReference type="InterPro" id="IPR004443">
    <property type="entry name" value="YjeF_N_dom"/>
</dbReference>
<comment type="similarity">
    <text evidence="11">Belongs to the NnrD/CARKD family.</text>
</comment>
<dbReference type="NCBIfam" id="TIGR00197">
    <property type="entry name" value="yjeF_nterm"/>
    <property type="match status" value="1"/>
</dbReference>
<evidence type="ECO:0000256" key="8">
    <source>
        <dbReference type="ARBA" id="ARBA00025153"/>
    </source>
</evidence>
<feature type="domain" description="YjeF C-terminal" evidence="14">
    <location>
        <begin position="332"/>
        <end position="601"/>
    </location>
</feature>
<feature type="binding site" evidence="12">
    <location>
        <position position="267"/>
    </location>
    <ligand>
        <name>(6S)-NADPHX</name>
        <dbReference type="ChEBI" id="CHEBI:64076"/>
    </ligand>
</feature>
<feature type="binding site" evidence="11">
    <location>
        <position position="542"/>
    </location>
    <ligand>
        <name>(6S)-NADPHX</name>
        <dbReference type="ChEBI" id="CHEBI:64076"/>
    </ligand>
</feature>
<proteinExistence type="inferred from homology"/>
<keyword evidence="6 11" id="KW-0520">NAD</keyword>
<feature type="domain" description="YjeF N-terminal" evidence="15">
    <location>
        <begin position="109"/>
        <end position="324"/>
    </location>
</feature>
<dbReference type="InterPro" id="IPR029056">
    <property type="entry name" value="Ribokinase-like"/>
</dbReference>
<dbReference type="InterPro" id="IPR036652">
    <property type="entry name" value="YjeF_N_dom_sf"/>
</dbReference>
<dbReference type="PROSITE" id="PS51383">
    <property type="entry name" value="YJEF_C_3"/>
    <property type="match status" value="1"/>
</dbReference>
<evidence type="ECO:0000259" key="14">
    <source>
        <dbReference type="PROSITE" id="PS51383"/>
    </source>
</evidence>
<feature type="binding site" evidence="12">
    <location>
        <position position="231"/>
    </location>
    <ligand>
        <name>K(+)</name>
        <dbReference type="ChEBI" id="CHEBI:29103"/>
    </ligand>
</feature>
<evidence type="ECO:0000256" key="5">
    <source>
        <dbReference type="ARBA" id="ARBA00022857"/>
    </source>
</evidence>
<evidence type="ECO:0000313" key="17">
    <source>
        <dbReference type="Proteomes" id="UP000316609"/>
    </source>
</evidence>
<feature type="binding site" evidence="12">
    <location>
        <position position="270"/>
    </location>
    <ligand>
        <name>K(+)</name>
        <dbReference type="ChEBI" id="CHEBI:29103"/>
    </ligand>
</feature>
<feature type="binding site" evidence="12">
    <location>
        <begin position="159"/>
        <end position="163"/>
    </location>
    <ligand>
        <name>(6S)-NADPHX</name>
        <dbReference type="ChEBI" id="CHEBI:64076"/>
    </ligand>
</feature>
<comment type="catalytic activity">
    <reaction evidence="10 11">
        <text>(6S)-NADPHX + ADP = AMP + phosphate + NADPH + H(+)</text>
        <dbReference type="Rhea" id="RHEA:32235"/>
        <dbReference type="ChEBI" id="CHEBI:15378"/>
        <dbReference type="ChEBI" id="CHEBI:43474"/>
        <dbReference type="ChEBI" id="CHEBI:57783"/>
        <dbReference type="ChEBI" id="CHEBI:64076"/>
        <dbReference type="ChEBI" id="CHEBI:456215"/>
        <dbReference type="ChEBI" id="CHEBI:456216"/>
        <dbReference type="EC" id="4.2.1.136"/>
    </reaction>
</comment>
<dbReference type="EMBL" id="VBOY01000093">
    <property type="protein sequence ID" value="TMQ64171.1"/>
    <property type="molecule type" value="Genomic_DNA"/>
</dbReference>
<evidence type="ECO:0000256" key="9">
    <source>
        <dbReference type="ARBA" id="ARBA00048238"/>
    </source>
</evidence>
<keyword evidence="4 11" id="KW-0067">ATP-binding</keyword>
<dbReference type="GO" id="GO:0052856">
    <property type="term" value="F:NAD(P)HX epimerase activity"/>
    <property type="evidence" value="ECO:0007669"/>
    <property type="project" value="UniProtKB-UniRule"/>
</dbReference>
<comment type="cofactor">
    <cofactor evidence="11">
        <name>Mg(2+)</name>
        <dbReference type="ChEBI" id="CHEBI:18420"/>
    </cofactor>
</comment>
<dbReference type="HAMAP" id="MF_01965">
    <property type="entry name" value="NADHX_dehydratase"/>
    <property type="match status" value="1"/>
</dbReference>
<evidence type="ECO:0000256" key="4">
    <source>
        <dbReference type="ARBA" id="ARBA00022840"/>
    </source>
</evidence>
<evidence type="ECO:0000256" key="11">
    <source>
        <dbReference type="HAMAP-Rule" id="MF_01965"/>
    </source>
</evidence>
<dbReference type="Pfam" id="PF01256">
    <property type="entry name" value="Carb_kinase"/>
    <property type="match status" value="1"/>
</dbReference>
<feature type="binding site" evidence="11">
    <location>
        <position position="475"/>
    </location>
    <ligand>
        <name>(6S)-NADPHX</name>
        <dbReference type="ChEBI" id="CHEBI:64076"/>
    </ligand>
</feature>
<keyword evidence="12" id="KW-0630">Potassium</keyword>
<feature type="region of interest" description="Disordered" evidence="13">
    <location>
        <begin position="1"/>
        <end position="96"/>
    </location>
</feature>
<feature type="region of interest" description="Disordered" evidence="13">
    <location>
        <begin position="606"/>
        <end position="628"/>
    </location>
</feature>
<dbReference type="AlphaFoldDB" id="A0A538TKM7"/>
<comment type="catalytic activity">
    <reaction evidence="12">
        <text>(6R)-NADPHX = (6S)-NADPHX</text>
        <dbReference type="Rhea" id="RHEA:32227"/>
        <dbReference type="ChEBI" id="CHEBI:64076"/>
        <dbReference type="ChEBI" id="CHEBI:64077"/>
        <dbReference type="EC" id="5.1.99.6"/>
    </reaction>
</comment>
<dbReference type="PROSITE" id="PS51385">
    <property type="entry name" value="YJEF_N"/>
    <property type="match status" value="1"/>
</dbReference>
<evidence type="ECO:0000313" key="16">
    <source>
        <dbReference type="EMBL" id="TMQ64171.1"/>
    </source>
</evidence>
<evidence type="ECO:0000256" key="3">
    <source>
        <dbReference type="ARBA" id="ARBA00022741"/>
    </source>
</evidence>
<dbReference type="InterPro" id="IPR017953">
    <property type="entry name" value="Carbohydrate_kinase_pred_CS"/>
</dbReference>
<feature type="binding site" evidence="11">
    <location>
        <begin position="512"/>
        <end position="516"/>
    </location>
    <ligand>
        <name>AMP</name>
        <dbReference type="ChEBI" id="CHEBI:456215"/>
    </ligand>
</feature>
<dbReference type="CDD" id="cd01171">
    <property type="entry name" value="YXKO-related"/>
    <property type="match status" value="1"/>
</dbReference>
<comment type="function">
    <text evidence="11">Catalyzes the dehydration of the S-form of NAD(P)HX at the expense of ADP, which is converted to AMP. Together with NAD(P)HX epimerase, which catalyzes the epimerization of the S- and R-forms, the enzyme allows the repair of both epimers of NAD(P)HX, a damaged form of NAD(P)H that is a result of enzymatic or heat-dependent hydration.</text>
</comment>
<evidence type="ECO:0000256" key="7">
    <source>
        <dbReference type="ARBA" id="ARBA00023239"/>
    </source>
</evidence>
<evidence type="ECO:0000256" key="13">
    <source>
        <dbReference type="SAM" id="MobiDB-lite"/>
    </source>
</evidence>
<evidence type="ECO:0000256" key="2">
    <source>
        <dbReference type="ARBA" id="ARBA00009524"/>
    </source>
</evidence>
<keyword evidence="3 11" id="KW-0547">Nucleotide-binding</keyword>
<dbReference type="PANTHER" id="PTHR12592:SF0">
    <property type="entry name" value="ATP-DEPENDENT (S)-NAD(P)H-HYDRATE DEHYDRATASE"/>
    <property type="match status" value="1"/>
</dbReference>
<gene>
    <name evidence="11" type="primary">nnrD</name>
    <name evidence="12" type="synonym">nnrE</name>
    <name evidence="16" type="ORF">E6K78_09760</name>
</gene>
<organism evidence="16 17">
    <name type="scientific">Eiseniibacteriota bacterium</name>
    <dbReference type="NCBI Taxonomy" id="2212470"/>
    <lineage>
        <taxon>Bacteria</taxon>
        <taxon>Candidatus Eiseniibacteriota</taxon>
    </lineage>
</organism>
<feature type="compositionally biased region" description="Low complexity" evidence="13">
    <location>
        <begin position="1"/>
        <end position="41"/>
    </location>
</feature>